<evidence type="ECO:0000256" key="1">
    <source>
        <dbReference type="ARBA" id="ARBA00023172"/>
    </source>
</evidence>
<dbReference type="GO" id="GO:0003677">
    <property type="term" value="F:DNA binding"/>
    <property type="evidence" value="ECO:0007669"/>
    <property type="project" value="InterPro"/>
</dbReference>
<proteinExistence type="predicted"/>
<evidence type="ECO:0000313" key="5">
    <source>
        <dbReference type="Proteomes" id="UP000266861"/>
    </source>
</evidence>
<dbReference type="InterPro" id="IPR052787">
    <property type="entry name" value="MAVS"/>
</dbReference>
<feature type="region of interest" description="Disordered" evidence="2">
    <location>
        <begin position="425"/>
        <end position="445"/>
    </location>
</feature>
<dbReference type="InterPro" id="IPR011010">
    <property type="entry name" value="DNA_brk_join_enz"/>
</dbReference>
<dbReference type="PANTHER" id="PTHR21446:SF12">
    <property type="entry name" value="POTASSIUM CHANNEL TETRAMERIZATION DOMAIN CONTAINING 1"/>
    <property type="match status" value="1"/>
</dbReference>
<evidence type="ECO:0000256" key="2">
    <source>
        <dbReference type="SAM" id="MobiDB-lite"/>
    </source>
</evidence>
<dbReference type="Gene3D" id="1.10.443.10">
    <property type="entry name" value="Intergrase catalytic core"/>
    <property type="match status" value="1"/>
</dbReference>
<evidence type="ECO:0000313" key="4">
    <source>
        <dbReference type="EMBL" id="RHZ76419.1"/>
    </source>
</evidence>
<organism evidence="4 5">
    <name type="scientific">Diversispora epigaea</name>
    <dbReference type="NCBI Taxonomy" id="1348612"/>
    <lineage>
        <taxon>Eukaryota</taxon>
        <taxon>Fungi</taxon>
        <taxon>Fungi incertae sedis</taxon>
        <taxon>Mucoromycota</taxon>
        <taxon>Glomeromycotina</taxon>
        <taxon>Glomeromycetes</taxon>
        <taxon>Diversisporales</taxon>
        <taxon>Diversisporaceae</taxon>
        <taxon>Diversispora</taxon>
    </lineage>
</organism>
<dbReference type="GO" id="GO:0006310">
    <property type="term" value="P:DNA recombination"/>
    <property type="evidence" value="ECO:0007669"/>
    <property type="project" value="UniProtKB-KW"/>
</dbReference>
<reference evidence="4 5" key="1">
    <citation type="submission" date="2018-08" db="EMBL/GenBank/DDBJ databases">
        <title>Genome and evolution of the arbuscular mycorrhizal fungus Diversispora epigaea (formerly Glomus versiforme) and its bacterial endosymbionts.</title>
        <authorList>
            <person name="Sun X."/>
            <person name="Fei Z."/>
            <person name="Harrison M."/>
        </authorList>
    </citation>
    <scope>NUCLEOTIDE SEQUENCE [LARGE SCALE GENOMIC DNA]</scope>
    <source>
        <strain evidence="4 5">IT104</strain>
    </source>
</reference>
<feature type="region of interest" description="Disordered" evidence="2">
    <location>
        <begin position="19"/>
        <end position="43"/>
    </location>
</feature>
<dbReference type="STRING" id="1348612.A0A397IK82"/>
<dbReference type="PROSITE" id="PS51898">
    <property type="entry name" value="TYR_RECOMBINASE"/>
    <property type="match status" value="1"/>
</dbReference>
<keyword evidence="1" id="KW-0233">DNA recombination</keyword>
<sequence>MFQSALSILQNKNNNIIIHEKAEENKEKKNEKDEKTKKKETKVERESNNKIEFYIQKGTVKNTLRSTRNWISKLEVFRKSHGYDIPIEMVTDTQVLQKQIVEYIASMKRLNGQEYKANTLKVALDSINRYLIKESKIHGVNLHNRYEFPEIHDVLHGKMKDLQERGLGEIHGSQALNTEQVQHILNHESMSIITPENLLYRIFFRMAIIFACRGGEHYHIKADQLQRREDKGFNFIRYSAKNNQRGINRGNAQIIPIPADHLGTFGPCYDFQLYLSKRPIGSDENLYLQVNPKWQESGIWFKKNHYGSNKLSKFMKKICQRTHVSIPENFLSNHSGRKTATQILHDNDIPEQTIMEITGHRSIQGVRAYKKTNEHQKMMGISSLLSLYDPDPHLSSSQEILSTNEINSSNTSQEIQSINFSHEFQSTDSSQEDNSNNIGKENQNKMPIFSNCNFSNVTFNFK</sequence>
<dbReference type="SUPFAM" id="SSF56349">
    <property type="entry name" value="DNA breaking-rejoining enzymes"/>
    <property type="match status" value="1"/>
</dbReference>
<evidence type="ECO:0000259" key="3">
    <source>
        <dbReference type="PROSITE" id="PS51898"/>
    </source>
</evidence>
<name>A0A397IK82_9GLOM</name>
<protein>
    <recommendedName>
        <fullName evidence="3">Tyr recombinase domain-containing protein</fullName>
    </recommendedName>
</protein>
<dbReference type="InterPro" id="IPR013762">
    <property type="entry name" value="Integrase-like_cat_sf"/>
</dbReference>
<dbReference type="OrthoDB" id="2445412at2759"/>
<dbReference type="AlphaFoldDB" id="A0A397IK82"/>
<dbReference type="EMBL" id="PQFF01000186">
    <property type="protein sequence ID" value="RHZ76419.1"/>
    <property type="molecule type" value="Genomic_DNA"/>
</dbReference>
<feature type="domain" description="Tyr recombinase" evidence="3">
    <location>
        <begin position="171"/>
        <end position="405"/>
    </location>
</feature>
<dbReference type="Proteomes" id="UP000266861">
    <property type="component" value="Unassembled WGS sequence"/>
</dbReference>
<dbReference type="Pfam" id="PF00589">
    <property type="entry name" value="Phage_integrase"/>
    <property type="match status" value="1"/>
</dbReference>
<dbReference type="GO" id="GO:0015074">
    <property type="term" value="P:DNA integration"/>
    <property type="evidence" value="ECO:0007669"/>
    <property type="project" value="InterPro"/>
</dbReference>
<accession>A0A397IK82</accession>
<comment type="caution">
    <text evidence="4">The sequence shown here is derived from an EMBL/GenBank/DDBJ whole genome shotgun (WGS) entry which is preliminary data.</text>
</comment>
<dbReference type="InterPro" id="IPR002104">
    <property type="entry name" value="Integrase_catalytic"/>
</dbReference>
<dbReference type="PANTHER" id="PTHR21446">
    <property type="entry name" value="DUF3504 DOMAIN-CONTAINING PROTEIN"/>
    <property type="match status" value="1"/>
</dbReference>
<gene>
    <name evidence="4" type="ORF">Glove_198g52</name>
</gene>
<keyword evidence="5" id="KW-1185">Reference proteome</keyword>